<proteinExistence type="predicted"/>
<sequence length="643" mass="69977">MLCWSMMRDASSSIAACGTARDWQAALKVYEGLESSDIVVENAMIHAMGKGTQWPKALELFHHLQQRTLEITMVTCGASIKACALGHRWEEALSIFHSIAWKRLDTSIIAANAVLGALARAKRWAEAMVLLRELGDEANSVTLRAALSACSDHSQRLWPLGLEILCNAGSHAVSSSVAMLPLQSCERASQWKEVVQLLRFMRLQSLEASEEAFTSGSAAIASFSERKQWEMAIHCLQPALPALRHGAVSHTSRSSLSALLQSCANGPDCWRLALGEAFLPVVPRSALRVTTKKGWALAIACCKSLCQSAVQLSNIEITALLSSTRSSWELQGSLLSALRVCSPLRLADLGALQSALAQRKAWQKSLHLECLAEADNVQSDDFVLGCMSSAMSVGPWHLALQFLRRVGAQKETLSSFATNGFWRMAATFLSEAMHVGLRISALAHSLLVSACEKRGAWEWSLRFCSGRLGTLSGTYNSVMSASEKSTYWPVSLQLLGELRAKEVEPSSVNFCTAISATDRGERPDLGLAVLWESLWLPLDLKISMLPWSLARLGISDPAWLHLACVELLEKRGTLSTVSSKELSNVAWSLGMSAVLLPAVQGPLAREAVARLRRTGEDRPRLSLDDLVNTAWGFSSAPDPATWA</sequence>
<dbReference type="Pfam" id="PF01535">
    <property type="entry name" value="PPR"/>
    <property type="match status" value="1"/>
</dbReference>
<evidence type="ECO:0000313" key="3">
    <source>
        <dbReference type="Proteomes" id="UP001642484"/>
    </source>
</evidence>
<evidence type="ECO:0000256" key="1">
    <source>
        <dbReference type="ARBA" id="ARBA00022737"/>
    </source>
</evidence>
<dbReference type="Proteomes" id="UP001642484">
    <property type="component" value="Unassembled WGS sequence"/>
</dbReference>
<evidence type="ECO:0008006" key="4">
    <source>
        <dbReference type="Google" id="ProtNLM"/>
    </source>
</evidence>
<dbReference type="InterPro" id="IPR011990">
    <property type="entry name" value="TPR-like_helical_dom_sf"/>
</dbReference>
<reference evidence="2 3" key="1">
    <citation type="submission" date="2024-02" db="EMBL/GenBank/DDBJ databases">
        <authorList>
            <person name="Chen Y."/>
            <person name="Shah S."/>
            <person name="Dougan E. K."/>
            <person name="Thang M."/>
            <person name="Chan C."/>
        </authorList>
    </citation>
    <scope>NUCLEOTIDE SEQUENCE [LARGE SCALE GENOMIC DNA]</scope>
</reference>
<evidence type="ECO:0000313" key="2">
    <source>
        <dbReference type="EMBL" id="CAK9034445.1"/>
    </source>
</evidence>
<keyword evidence="1" id="KW-0677">Repeat</keyword>
<keyword evidence="3" id="KW-1185">Reference proteome</keyword>
<dbReference type="PANTHER" id="PTHR47936">
    <property type="entry name" value="PPR_LONG DOMAIN-CONTAINING PROTEIN"/>
    <property type="match status" value="1"/>
</dbReference>
<comment type="caution">
    <text evidence="2">The sequence shown here is derived from an EMBL/GenBank/DDBJ whole genome shotgun (WGS) entry which is preliminary data.</text>
</comment>
<dbReference type="EMBL" id="CAXAMN010011114">
    <property type="protein sequence ID" value="CAK9034445.1"/>
    <property type="molecule type" value="Genomic_DNA"/>
</dbReference>
<protein>
    <recommendedName>
        <fullName evidence="4">Pentatricopeptide repeat-containing protein, chloroplastic</fullName>
    </recommendedName>
</protein>
<accession>A0ABP0L7V0</accession>
<organism evidence="2 3">
    <name type="scientific">Durusdinium trenchii</name>
    <dbReference type="NCBI Taxonomy" id="1381693"/>
    <lineage>
        <taxon>Eukaryota</taxon>
        <taxon>Sar</taxon>
        <taxon>Alveolata</taxon>
        <taxon>Dinophyceae</taxon>
        <taxon>Suessiales</taxon>
        <taxon>Symbiodiniaceae</taxon>
        <taxon>Durusdinium</taxon>
    </lineage>
</organism>
<gene>
    <name evidence="2" type="ORF">CCMP2556_LOCUS19494</name>
</gene>
<dbReference type="Gene3D" id="1.25.40.10">
    <property type="entry name" value="Tetratricopeptide repeat domain"/>
    <property type="match status" value="1"/>
</dbReference>
<dbReference type="InterPro" id="IPR002885">
    <property type="entry name" value="PPR_rpt"/>
</dbReference>
<dbReference type="PANTHER" id="PTHR47936:SF1">
    <property type="entry name" value="PENTATRICOPEPTIDE REPEAT-CONTAINING PROTEIN GUN1, CHLOROPLASTIC"/>
    <property type="match status" value="1"/>
</dbReference>
<name>A0ABP0L7V0_9DINO</name>